<comment type="similarity">
    <text evidence="2 15">Belongs to the phenylalanyl-tRNA synthetase beta subunit family. Type 1 subfamily.</text>
</comment>
<dbReference type="PROSITE" id="PS50886">
    <property type="entry name" value="TRBD"/>
    <property type="match status" value="1"/>
</dbReference>
<evidence type="ECO:0000256" key="2">
    <source>
        <dbReference type="ARBA" id="ARBA00008653"/>
    </source>
</evidence>
<dbReference type="Pfam" id="PF17759">
    <property type="entry name" value="tRNA_synthFbeta"/>
    <property type="match status" value="1"/>
</dbReference>
<keyword evidence="13 15" id="KW-0030">Aminoacyl-tRNA synthetase</keyword>
<evidence type="ECO:0000259" key="17">
    <source>
        <dbReference type="PROSITE" id="PS50886"/>
    </source>
</evidence>
<dbReference type="InterPro" id="IPR009061">
    <property type="entry name" value="DNA-bd_dom_put_sf"/>
</dbReference>
<protein>
    <recommendedName>
        <fullName evidence="15">Phenylalanine--tRNA ligase beta subunit</fullName>
        <ecNumber evidence="15">6.1.1.20</ecNumber>
    </recommendedName>
    <alternativeName>
        <fullName evidence="15">Phenylalanyl-tRNA synthetase beta subunit</fullName>
        <shortName evidence="15">PheRS</shortName>
    </alternativeName>
</protein>
<evidence type="ECO:0000256" key="16">
    <source>
        <dbReference type="PROSITE-ProRule" id="PRU00209"/>
    </source>
</evidence>
<gene>
    <name evidence="15" type="primary">pheT</name>
    <name evidence="20" type="ORF">ENI34_08290</name>
</gene>
<organism evidence="20 21">
    <name type="scientific">candidate division WOR-3 bacterium</name>
    <dbReference type="NCBI Taxonomy" id="2052148"/>
    <lineage>
        <taxon>Bacteria</taxon>
        <taxon>Bacteria division WOR-3</taxon>
    </lineage>
</organism>
<evidence type="ECO:0000313" key="21">
    <source>
        <dbReference type="Proteomes" id="UP000885826"/>
    </source>
</evidence>
<dbReference type="Gene3D" id="3.30.70.380">
    <property type="entry name" value="Ferrodoxin-fold anticodon-binding domain"/>
    <property type="match status" value="1"/>
</dbReference>
<dbReference type="InterPro" id="IPR005146">
    <property type="entry name" value="B3/B4_tRNA-bd"/>
</dbReference>
<dbReference type="Gene3D" id="2.40.50.140">
    <property type="entry name" value="Nucleic acid-binding proteins"/>
    <property type="match status" value="1"/>
</dbReference>
<dbReference type="Pfam" id="PF03484">
    <property type="entry name" value="B5"/>
    <property type="match status" value="1"/>
</dbReference>
<dbReference type="InterPro" id="IPR033714">
    <property type="entry name" value="tRNA_bind_bactPheRS"/>
</dbReference>
<evidence type="ECO:0000256" key="4">
    <source>
        <dbReference type="ARBA" id="ARBA00022490"/>
    </source>
</evidence>
<sequence length="777" mass="88080">MLITVKWLEELLGKKLEVERLKRISLNLGLEVEEVTSLAPPDLRIGRIERLTPHPTLGNLTILQVKLNKRLQIVTAAKNVKKGDLVLVGPAGIKFNEQTIKEKNFKGVKSEGVLISEQELGLAESSTGVIILERGKPGALFKDFFDDLVLDMSTTPNRPDWLSVEGIAREMAVGLNINKAVRPAADRLLYASKQTNRRGSFKIEIKNLTGCPRYTARIFNNVEVKESPFWMKWRLHCMGMSHVNNIVDITNIIMLLTGQPLHPFDLDLLKGGIIIRKAKSGEEFTTLEGTKLTLTRDDLIIADDNGPIALAGIIGARCAQITENTKRVLLESAYFDPKYIAHTSRRLGLITEASIRFERGADISAVDKASLRSGELFKRYASAKEQEFLGEGEKGKAVRIKFSLDRLNKILSLALTSDQVKSLLKKIDIQVSGRGKLLARIPHYRRDLRIEEDIYEEVARVFGYMKIPETMPQRWGGRVKIDRMRMYENNVKNYLLGQGYSEAYTLSLTASSRLLKSGFDKFVTIKNPLNERFDALRPTLFFGLLDCVNYNLSKGNRSLRFFEIGNILLPEDPFQERRLGLIVGGEQYPDFWNKRGEVIDYYDAKGIVESIFKLLHIKEIQFTEVTKRGFSQAAAVQLAGKELGFVGCIESTLCKSPYYYAELHLEKILKLITETYYIPPAKYPANTRDLSFLVDIGVEVPRLIEMITEVGGPILEKVILFDYYKGKNLPADKKNLGFRLYFRSPDRTLTDSEVDAFVKRIEEKLSKKVDAKLRKKE</sequence>
<evidence type="ECO:0000259" key="19">
    <source>
        <dbReference type="PROSITE" id="PS51483"/>
    </source>
</evidence>
<dbReference type="Proteomes" id="UP000885826">
    <property type="component" value="Unassembled WGS sequence"/>
</dbReference>
<keyword evidence="5 16" id="KW-0820">tRNA-binding</keyword>
<dbReference type="InterPro" id="IPR004532">
    <property type="entry name" value="Phe-tRNA-ligase_IIc_bsu_bact"/>
</dbReference>
<name>A0A9C9K0K0_UNCW3</name>
<comment type="subunit">
    <text evidence="3 15">Tetramer of two alpha and two beta subunits.</text>
</comment>
<feature type="domain" description="FDX-ACB" evidence="18">
    <location>
        <begin position="681"/>
        <end position="774"/>
    </location>
</feature>
<keyword evidence="10 15" id="KW-0460">Magnesium</keyword>
<dbReference type="InterPro" id="IPR012340">
    <property type="entry name" value="NA-bd_OB-fold"/>
</dbReference>
<evidence type="ECO:0000256" key="9">
    <source>
        <dbReference type="ARBA" id="ARBA00022840"/>
    </source>
</evidence>
<evidence type="ECO:0000256" key="6">
    <source>
        <dbReference type="ARBA" id="ARBA00022598"/>
    </source>
</evidence>
<dbReference type="InterPro" id="IPR005121">
    <property type="entry name" value="Fdx_antiC-bd"/>
</dbReference>
<evidence type="ECO:0000256" key="7">
    <source>
        <dbReference type="ARBA" id="ARBA00022723"/>
    </source>
</evidence>
<keyword evidence="4 15" id="KW-0963">Cytoplasm</keyword>
<dbReference type="PANTHER" id="PTHR10947:SF0">
    <property type="entry name" value="PHENYLALANINE--TRNA LIGASE BETA SUBUNIT"/>
    <property type="match status" value="1"/>
</dbReference>
<feature type="binding site" evidence="15">
    <location>
        <position position="456"/>
    </location>
    <ligand>
        <name>Mg(2+)</name>
        <dbReference type="ChEBI" id="CHEBI:18420"/>
        <note>shared with alpha subunit</note>
    </ligand>
</feature>
<keyword evidence="8 15" id="KW-0547">Nucleotide-binding</keyword>
<feature type="binding site" evidence="15">
    <location>
        <position position="453"/>
    </location>
    <ligand>
        <name>Mg(2+)</name>
        <dbReference type="ChEBI" id="CHEBI:18420"/>
        <note>shared with alpha subunit</note>
    </ligand>
</feature>
<dbReference type="EMBL" id="DRIG01000088">
    <property type="protein sequence ID" value="HEC79121.1"/>
    <property type="molecule type" value="Genomic_DNA"/>
</dbReference>
<reference evidence="20" key="1">
    <citation type="journal article" date="2020" name="mSystems">
        <title>Genome- and Community-Level Interaction Insights into Carbon Utilization and Element Cycling Functions of Hydrothermarchaeota in Hydrothermal Sediment.</title>
        <authorList>
            <person name="Zhou Z."/>
            <person name="Liu Y."/>
            <person name="Xu W."/>
            <person name="Pan J."/>
            <person name="Luo Z.H."/>
            <person name="Li M."/>
        </authorList>
    </citation>
    <scope>NUCLEOTIDE SEQUENCE</scope>
    <source>
        <strain evidence="20">HyVt-388</strain>
    </source>
</reference>
<evidence type="ECO:0000259" key="18">
    <source>
        <dbReference type="PROSITE" id="PS51447"/>
    </source>
</evidence>
<dbReference type="GO" id="GO:0000287">
    <property type="term" value="F:magnesium ion binding"/>
    <property type="evidence" value="ECO:0007669"/>
    <property type="project" value="UniProtKB-UniRule"/>
</dbReference>
<evidence type="ECO:0000256" key="13">
    <source>
        <dbReference type="ARBA" id="ARBA00023146"/>
    </source>
</evidence>
<dbReference type="CDD" id="cd02796">
    <property type="entry name" value="tRNA_bind_bactPheRS"/>
    <property type="match status" value="1"/>
</dbReference>
<dbReference type="InterPro" id="IPR005147">
    <property type="entry name" value="tRNA_synthase_B5-dom"/>
</dbReference>
<keyword evidence="7 15" id="KW-0479">Metal-binding</keyword>
<dbReference type="InterPro" id="IPR002547">
    <property type="entry name" value="tRNA-bd_dom"/>
</dbReference>
<evidence type="ECO:0000256" key="8">
    <source>
        <dbReference type="ARBA" id="ARBA00022741"/>
    </source>
</evidence>
<evidence type="ECO:0000256" key="15">
    <source>
        <dbReference type="HAMAP-Rule" id="MF_00283"/>
    </source>
</evidence>
<keyword evidence="9 15" id="KW-0067">ATP-binding</keyword>
<dbReference type="FunFam" id="3.30.70.380:FF:000001">
    <property type="entry name" value="Phenylalanine--tRNA ligase beta subunit"/>
    <property type="match status" value="1"/>
</dbReference>
<comment type="subcellular location">
    <subcellularLocation>
        <location evidence="1 15">Cytoplasm</location>
    </subcellularLocation>
</comment>
<dbReference type="Pfam" id="PF03147">
    <property type="entry name" value="FDX-ACB"/>
    <property type="match status" value="1"/>
</dbReference>
<evidence type="ECO:0000256" key="10">
    <source>
        <dbReference type="ARBA" id="ARBA00022842"/>
    </source>
</evidence>
<keyword evidence="6 15" id="KW-0436">Ligase</keyword>
<dbReference type="PROSITE" id="PS51483">
    <property type="entry name" value="B5"/>
    <property type="match status" value="1"/>
</dbReference>
<dbReference type="SUPFAM" id="SSF50249">
    <property type="entry name" value="Nucleic acid-binding proteins"/>
    <property type="match status" value="1"/>
</dbReference>
<evidence type="ECO:0000256" key="11">
    <source>
        <dbReference type="ARBA" id="ARBA00022884"/>
    </source>
</evidence>
<dbReference type="Gene3D" id="3.30.56.10">
    <property type="match status" value="2"/>
</dbReference>
<proteinExistence type="inferred from homology"/>
<dbReference type="SUPFAM" id="SSF56037">
    <property type="entry name" value="PheT/TilS domain"/>
    <property type="match status" value="1"/>
</dbReference>
<comment type="catalytic activity">
    <reaction evidence="14 15">
        <text>tRNA(Phe) + L-phenylalanine + ATP = L-phenylalanyl-tRNA(Phe) + AMP + diphosphate + H(+)</text>
        <dbReference type="Rhea" id="RHEA:19413"/>
        <dbReference type="Rhea" id="RHEA-COMP:9668"/>
        <dbReference type="Rhea" id="RHEA-COMP:9699"/>
        <dbReference type="ChEBI" id="CHEBI:15378"/>
        <dbReference type="ChEBI" id="CHEBI:30616"/>
        <dbReference type="ChEBI" id="CHEBI:33019"/>
        <dbReference type="ChEBI" id="CHEBI:58095"/>
        <dbReference type="ChEBI" id="CHEBI:78442"/>
        <dbReference type="ChEBI" id="CHEBI:78531"/>
        <dbReference type="ChEBI" id="CHEBI:456215"/>
        <dbReference type="EC" id="6.1.1.20"/>
    </reaction>
</comment>
<feature type="domain" description="TRNA-binding" evidence="17">
    <location>
        <begin position="37"/>
        <end position="142"/>
    </location>
</feature>
<evidence type="ECO:0000256" key="12">
    <source>
        <dbReference type="ARBA" id="ARBA00022917"/>
    </source>
</evidence>
<evidence type="ECO:0000256" key="3">
    <source>
        <dbReference type="ARBA" id="ARBA00011209"/>
    </source>
</evidence>
<feature type="binding site" evidence="15">
    <location>
        <position position="457"/>
    </location>
    <ligand>
        <name>Mg(2+)</name>
        <dbReference type="ChEBI" id="CHEBI:18420"/>
        <note>shared with alpha subunit</note>
    </ligand>
</feature>
<dbReference type="InterPro" id="IPR020825">
    <property type="entry name" value="Phe-tRNA_synthase-like_B3/B4"/>
</dbReference>
<accession>A0A9C9K0K0</accession>
<comment type="caution">
    <text evidence="20">The sequence shown here is derived from an EMBL/GenBank/DDBJ whole genome shotgun (WGS) entry which is preliminary data.</text>
</comment>
<dbReference type="HAMAP" id="MF_00283">
    <property type="entry name" value="Phe_tRNA_synth_beta1"/>
    <property type="match status" value="1"/>
</dbReference>
<keyword evidence="11 16" id="KW-0694">RNA-binding</keyword>
<dbReference type="SMART" id="SM00874">
    <property type="entry name" value="B5"/>
    <property type="match status" value="1"/>
</dbReference>
<dbReference type="InterPro" id="IPR041616">
    <property type="entry name" value="PheRS_beta_core"/>
</dbReference>
<dbReference type="GO" id="GO:0000049">
    <property type="term" value="F:tRNA binding"/>
    <property type="evidence" value="ECO:0007669"/>
    <property type="project" value="UniProtKB-UniRule"/>
</dbReference>
<dbReference type="InterPro" id="IPR045864">
    <property type="entry name" value="aa-tRNA-synth_II/BPL/LPL"/>
</dbReference>
<dbReference type="Pfam" id="PF01588">
    <property type="entry name" value="tRNA_bind"/>
    <property type="match status" value="1"/>
</dbReference>
<dbReference type="SMART" id="SM00896">
    <property type="entry name" value="FDX-ACB"/>
    <property type="match status" value="1"/>
</dbReference>
<dbReference type="InterPro" id="IPR036690">
    <property type="entry name" value="Fdx_antiC-bd_sf"/>
</dbReference>
<comment type="cofactor">
    <cofactor evidence="15">
        <name>Mg(2+)</name>
        <dbReference type="ChEBI" id="CHEBI:18420"/>
    </cofactor>
    <text evidence="15">Binds 2 magnesium ions per tetramer.</text>
</comment>
<dbReference type="InterPro" id="IPR045060">
    <property type="entry name" value="Phe-tRNA-ligase_IIc_bsu"/>
</dbReference>
<evidence type="ECO:0000256" key="5">
    <source>
        <dbReference type="ARBA" id="ARBA00022555"/>
    </source>
</evidence>
<dbReference type="GO" id="GO:0006432">
    <property type="term" value="P:phenylalanyl-tRNA aminoacylation"/>
    <property type="evidence" value="ECO:0007669"/>
    <property type="project" value="UniProtKB-UniRule"/>
</dbReference>
<evidence type="ECO:0000313" key="20">
    <source>
        <dbReference type="EMBL" id="HEC79121.1"/>
    </source>
</evidence>
<evidence type="ECO:0000256" key="1">
    <source>
        <dbReference type="ARBA" id="ARBA00004496"/>
    </source>
</evidence>
<dbReference type="Pfam" id="PF03483">
    <property type="entry name" value="B3_4"/>
    <property type="match status" value="1"/>
</dbReference>
<dbReference type="AlphaFoldDB" id="A0A9C9K0K0"/>
<dbReference type="SUPFAM" id="SSF55681">
    <property type="entry name" value="Class II aaRS and biotin synthetases"/>
    <property type="match status" value="1"/>
</dbReference>
<dbReference type="Gene3D" id="3.30.930.10">
    <property type="entry name" value="Bira Bifunctional Protein, Domain 2"/>
    <property type="match status" value="1"/>
</dbReference>
<dbReference type="GO" id="GO:0009328">
    <property type="term" value="C:phenylalanine-tRNA ligase complex"/>
    <property type="evidence" value="ECO:0007669"/>
    <property type="project" value="TreeGrafter"/>
</dbReference>
<keyword evidence="12 15" id="KW-0648">Protein biosynthesis</keyword>
<dbReference type="SUPFAM" id="SSF46955">
    <property type="entry name" value="Putative DNA-binding domain"/>
    <property type="match status" value="1"/>
</dbReference>
<dbReference type="GO" id="GO:0004826">
    <property type="term" value="F:phenylalanine-tRNA ligase activity"/>
    <property type="evidence" value="ECO:0007669"/>
    <property type="project" value="UniProtKB-UniRule"/>
</dbReference>
<dbReference type="Gene3D" id="3.50.40.10">
    <property type="entry name" value="Phenylalanyl-trna Synthetase, Chain B, domain 3"/>
    <property type="match status" value="1"/>
</dbReference>
<evidence type="ECO:0000256" key="14">
    <source>
        <dbReference type="ARBA" id="ARBA00049255"/>
    </source>
</evidence>
<dbReference type="PANTHER" id="PTHR10947">
    <property type="entry name" value="PHENYLALANYL-TRNA SYNTHETASE BETA CHAIN AND LEUCINE-RICH REPEAT-CONTAINING PROTEIN 47"/>
    <property type="match status" value="1"/>
</dbReference>
<feature type="domain" description="B5" evidence="19">
    <location>
        <begin position="395"/>
        <end position="469"/>
    </location>
</feature>
<dbReference type="SMART" id="SM00873">
    <property type="entry name" value="B3_4"/>
    <property type="match status" value="1"/>
</dbReference>
<dbReference type="NCBIfam" id="TIGR00472">
    <property type="entry name" value="pheT_bact"/>
    <property type="match status" value="1"/>
</dbReference>
<dbReference type="GO" id="GO:0005524">
    <property type="term" value="F:ATP binding"/>
    <property type="evidence" value="ECO:0007669"/>
    <property type="project" value="UniProtKB-UniRule"/>
</dbReference>
<dbReference type="EC" id="6.1.1.20" evidence="15"/>
<feature type="binding site" evidence="15">
    <location>
        <position position="447"/>
    </location>
    <ligand>
        <name>Mg(2+)</name>
        <dbReference type="ChEBI" id="CHEBI:18420"/>
        <note>shared with alpha subunit</note>
    </ligand>
</feature>
<dbReference type="PROSITE" id="PS51447">
    <property type="entry name" value="FDX_ACB"/>
    <property type="match status" value="1"/>
</dbReference>
<dbReference type="CDD" id="cd00769">
    <property type="entry name" value="PheRS_beta_core"/>
    <property type="match status" value="1"/>
</dbReference>
<dbReference type="SUPFAM" id="SSF54991">
    <property type="entry name" value="Anticodon-binding domain of PheRS"/>
    <property type="match status" value="1"/>
</dbReference>